<protein>
    <submittedName>
        <fullName evidence="2">Phage capsid protein</fullName>
    </submittedName>
</protein>
<organism evidence="2 3">
    <name type="scientific">Burkholderia cepacia</name>
    <name type="common">Pseudomonas cepacia</name>
    <dbReference type="NCBI Taxonomy" id="292"/>
    <lineage>
        <taxon>Bacteria</taxon>
        <taxon>Pseudomonadati</taxon>
        <taxon>Pseudomonadota</taxon>
        <taxon>Betaproteobacteria</taxon>
        <taxon>Burkholderiales</taxon>
        <taxon>Burkholderiaceae</taxon>
        <taxon>Burkholderia</taxon>
        <taxon>Burkholderia cepacia complex</taxon>
    </lineage>
</organism>
<feature type="non-terminal residue" evidence="2">
    <location>
        <position position="1"/>
    </location>
</feature>
<evidence type="ECO:0000313" key="2">
    <source>
        <dbReference type="EMBL" id="PQP07695.1"/>
    </source>
</evidence>
<feature type="region of interest" description="Disordered" evidence="1">
    <location>
        <begin position="38"/>
        <end position="76"/>
    </location>
</feature>
<reference evidence="2 3" key="1">
    <citation type="submission" date="2018-02" db="EMBL/GenBank/DDBJ databases">
        <title>Draft genome sequencing of Burkholderia cepacia Y14-15.</title>
        <authorList>
            <person name="Zheng B.-X."/>
        </authorList>
    </citation>
    <scope>NUCLEOTIDE SEQUENCE [LARGE SCALE GENOMIC DNA]</scope>
    <source>
        <strain evidence="2 3">Y14-15</strain>
    </source>
</reference>
<feature type="compositionally biased region" description="Polar residues" evidence="1">
    <location>
        <begin position="55"/>
        <end position="76"/>
    </location>
</feature>
<dbReference type="RefSeq" id="WP_146120931.1">
    <property type="nucleotide sequence ID" value="NZ_PUIQ01000106.1"/>
</dbReference>
<sequence length="76" mass="8399">QRFSDLSQSVVALAESQGQVLEQLEKFNANFDELKRAQQDGDKRHSDLVVKLSRTDSSTQQRPTSTGSDNGAQTDC</sequence>
<gene>
    <name evidence="2" type="ORF">C5615_37465</name>
</gene>
<accession>A0A2S8HZ57</accession>
<proteinExistence type="predicted"/>
<dbReference type="Proteomes" id="UP000238206">
    <property type="component" value="Unassembled WGS sequence"/>
</dbReference>
<dbReference type="AlphaFoldDB" id="A0A2S8HZ57"/>
<evidence type="ECO:0000256" key="1">
    <source>
        <dbReference type="SAM" id="MobiDB-lite"/>
    </source>
</evidence>
<name>A0A2S8HZ57_BURCE</name>
<comment type="caution">
    <text evidence="2">The sequence shown here is derived from an EMBL/GenBank/DDBJ whole genome shotgun (WGS) entry which is preliminary data.</text>
</comment>
<dbReference type="InterPro" id="IPR009228">
    <property type="entry name" value="Capsid_scaffold_GpO"/>
</dbReference>
<dbReference type="EMBL" id="PUIQ01000106">
    <property type="protein sequence ID" value="PQP07695.1"/>
    <property type="molecule type" value="Genomic_DNA"/>
</dbReference>
<dbReference type="Pfam" id="PF05929">
    <property type="entry name" value="Phage_GPO"/>
    <property type="match status" value="1"/>
</dbReference>
<evidence type="ECO:0000313" key="3">
    <source>
        <dbReference type="Proteomes" id="UP000238206"/>
    </source>
</evidence>
<feature type="compositionally biased region" description="Basic and acidic residues" evidence="1">
    <location>
        <begin position="38"/>
        <end position="48"/>
    </location>
</feature>